<protein>
    <recommendedName>
        <fullName evidence="3">Coenzyme PQQ synthesis protein D (PqqD)</fullName>
    </recommendedName>
</protein>
<sequence length="93" mass="10514">MSGGMVGLRWEHNVEVTVSPDGWLILHRQPTSVTYRYPPFVTVSWISLQRHGGDLNLAADEVATSWEADRAEIIVVIGRWLDELRDAGLVRED</sequence>
<name>A0ABX2RS74_9ACTN</name>
<evidence type="ECO:0000313" key="2">
    <source>
        <dbReference type="Proteomes" id="UP000631553"/>
    </source>
</evidence>
<evidence type="ECO:0008006" key="3">
    <source>
        <dbReference type="Google" id="ProtNLM"/>
    </source>
</evidence>
<dbReference type="Proteomes" id="UP000631553">
    <property type="component" value="Unassembled WGS sequence"/>
</dbReference>
<dbReference type="RefSeq" id="WP_179804056.1">
    <property type="nucleotide sequence ID" value="NZ_JACCCQ010000001.1"/>
</dbReference>
<comment type="caution">
    <text evidence="1">The sequence shown here is derived from an EMBL/GenBank/DDBJ whole genome shotgun (WGS) entry which is preliminary data.</text>
</comment>
<gene>
    <name evidence="1" type="ORF">HDA35_003940</name>
</gene>
<reference evidence="1 2" key="1">
    <citation type="submission" date="2020-07" db="EMBL/GenBank/DDBJ databases">
        <title>Sequencing the genomes of 1000 actinobacteria strains.</title>
        <authorList>
            <person name="Klenk H.-P."/>
        </authorList>
    </citation>
    <scope>NUCLEOTIDE SEQUENCE [LARGE SCALE GENOMIC DNA]</scope>
    <source>
        <strain evidence="1 2">DSM 43814</strain>
    </source>
</reference>
<proteinExistence type="predicted"/>
<evidence type="ECO:0000313" key="1">
    <source>
        <dbReference type="EMBL" id="NYF58109.1"/>
    </source>
</evidence>
<keyword evidence="2" id="KW-1185">Reference proteome</keyword>
<accession>A0ABX2RS74</accession>
<dbReference type="EMBL" id="JACCCQ010000001">
    <property type="protein sequence ID" value="NYF58109.1"/>
    <property type="molecule type" value="Genomic_DNA"/>
</dbReference>
<organism evidence="1 2">
    <name type="scientific">Micromonospora purpureochromogenes</name>
    <dbReference type="NCBI Taxonomy" id="47872"/>
    <lineage>
        <taxon>Bacteria</taxon>
        <taxon>Bacillati</taxon>
        <taxon>Actinomycetota</taxon>
        <taxon>Actinomycetes</taxon>
        <taxon>Micromonosporales</taxon>
        <taxon>Micromonosporaceae</taxon>
        <taxon>Micromonospora</taxon>
    </lineage>
</organism>